<dbReference type="EMBL" id="JACXVP010000012">
    <property type="protein sequence ID" value="KAG5572377.1"/>
    <property type="molecule type" value="Genomic_DNA"/>
</dbReference>
<feature type="region of interest" description="Disordered" evidence="1">
    <location>
        <begin position="146"/>
        <end position="167"/>
    </location>
</feature>
<gene>
    <name evidence="2" type="ORF">H5410_062143</name>
</gene>
<evidence type="ECO:0000313" key="3">
    <source>
        <dbReference type="Proteomes" id="UP000824120"/>
    </source>
</evidence>
<reference evidence="2 3" key="1">
    <citation type="submission" date="2020-09" db="EMBL/GenBank/DDBJ databases">
        <title>De no assembly of potato wild relative species, Solanum commersonii.</title>
        <authorList>
            <person name="Cho K."/>
        </authorList>
    </citation>
    <scope>NUCLEOTIDE SEQUENCE [LARGE SCALE GENOMIC DNA]</scope>
    <source>
        <strain evidence="2">LZ3.2</strain>
        <tissue evidence="2">Leaf</tissue>
    </source>
</reference>
<name>A0A9J5W9W1_SOLCO</name>
<accession>A0A9J5W9W1</accession>
<comment type="caution">
    <text evidence="2">The sequence shown here is derived from an EMBL/GenBank/DDBJ whole genome shotgun (WGS) entry which is preliminary data.</text>
</comment>
<organism evidence="2 3">
    <name type="scientific">Solanum commersonii</name>
    <name type="common">Commerson's wild potato</name>
    <name type="synonym">Commerson's nightshade</name>
    <dbReference type="NCBI Taxonomy" id="4109"/>
    <lineage>
        <taxon>Eukaryota</taxon>
        <taxon>Viridiplantae</taxon>
        <taxon>Streptophyta</taxon>
        <taxon>Embryophyta</taxon>
        <taxon>Tracheophyta</taxon>
        <taxon>Spermatophyta</taxon>
        <taxon>Magnoliopsida</taxon>
        <taxon>eudicotyledons</taxon>
        <taxon>Gunneridae</taxon>
        <taxon>Pentapetalae</taxon>
        <taxon>asterids</taxon>
        <taxon>lamiids</taxon>
        <taxon>Solanales</taxon>
        <taxon>Solanaceae</taxon>
        <taxon>Solanoideae</taxon>
        <taxon>Solaneae</taxon>
        <taxon>Solanum</taxon>
    </lineage>
</organism>
<evidence type="ECO:0000313" key="2">
    <source>
        <dbReference type="EMBL" id="KAG5572377.1"/>
    </source>
</evidence>
<protein>
    <submittedName>
        <fullName evidence="2">Uncharacterized protein</fullName>
    </submittedName>
</protein>
<dbReference type="Proteomes" id="UP000824120">
    <property type="component" value="Chromosome 12"/>
</dbReference>
<keyword evidence="3" id="KW-1185">Reference proteome</keyword>
<proteinExistence type="predicted"/>
<dbReference type="AlphaFoldDB" id="A0A9J5W9W1"/>
<sequence>MELLDVRQKFGNSSNSMKSISLNRGNSIPSTLSLQNCNSVNTLLEPFLVEYTTLLSFNRWQIQSANGVVSVTSKAIFFPLSPMLETPMSTSPTLRVYRVNLEQRPNKLWLWKRKLFPLNKLIDLSKGVDDSSTEFDDIVLAVNKKRKESVEQKSMKPKGTKPRVEAK</sequence>
<evidence type="ECO:0000256" key="1">
    <source>
        <dbReference type="SAM" id="MobiDB-lite"/>
    </source>
</evidence>